<reference evidence="17" key="1">
    <citation type="journal article" date="2020" name="mSystems">
        <title>Genome- and Community-Level Interaction Insights into Carbon Utilization and Element Cycling Functions of Hydrothermarchaeota in Hydrothermal Sediment.</title>
        <authorList>
            <person name="Zhou Z."/>
            <person name="Liu Y."/>
            <person name="Xu W."/>
            <person name="Pan J."/>
            <person name="Luo Z.H."/>
            <person name="Li M."/>
        </authorList>
    </citation>
    <scope>NUCLEOTIDE SEQUENCE [LARGE SCALE GENOMIC DNA]</scope>
    <source>
        <strain evidence="17">HyVt-460</strain>
    </source>
</reference>
<comment type="pathway">
    <text evidence="2">Phospholipid metabolism; phosphatidylglycerol biosynthesis; phosphatidylglycerol from CDP-diacylglycerol: step 1/2.</text>
</comment>
<gene>
    <name evidence="17" type="ORF">ENJ15_07765</name>
</gene>
<evidence type="ECO:0000256" key="9">
    <source>
        <dbReference type="ARBA" id="ARBA00022989"/>
    </source>
</evidence>
<dbReference type="Pfam" id="PF01066">
    <property type="entry name" value="CDP-OH_P_transf"/>
    <property type="match status" value="1"/>
</dbReference>
<evidence type="ECO:0000256" key="14">
    <source>
        <dbReference type="ARBA" id="ARBA00048586"/>
    </source>
</evidence>
<accession>A0A7V5RQI8</accession>
<dbReference type="InterPro" id="IPR004570">
    <property type="entry name" value="Phosphatidylglycerol_P_synth"/>
</dbReference>
<dbReference type="InterPro" id="IPR043130">
    <property type="entry name" value="CDP-OH_PTrfase_TM_dom"/>
</dbReference>
<comment type="catalytic activity">
    <reaction evidence="14">
        <text>a CDP-1,2-diacyl-sn-glycerol + sn-glycerol 3-phosphate = a 1,2-diacyl-sn-glycero-3-phospho-(1'-sn-glycero-3'-phosphate) + CMP + H(+)</text>
        <dbReference type="Rhea" id="RHEA:12593"/>
        <dbReference type="ChEBI" id="CHEBI:15378"/>
        <dbReference type="ChEBI" id="CHEBI:57597"/>
        <dbReference type="ChEBI" id="CHEBI:58332"/>
        <dbReference type="ChEBI" id="CHEBI:60110"/>
        <dbReference type="ChEBI" id="CHEBI:60377"/>
        <dbReference type="EC" id="2.7.8.5"/>
    </reaction>
</comment>
<keyword evidence="10" id="KW-0443">Lipid metabolism</keyword>
<dbReference type="InterPro" id="IPR000462">
    <property type="entry name" value="CDP-OH_P_trans"/>
</dbReference>
<evidence type="ECO:0000256" key="5">
    <source>
        <dbReference type="ARBA" id="ARBA00014944"/>
    </source>
</evidence>
<dbReference type="AlphaFoldDB" id="A0A7V5RQI8"/>
<evidence type="ECO:0000256" key="7">
    <source>
        <dbReference type="ARBA" id="ARBA00022679"/>
    </source>
</evidence>
<evidence type="ECO:0000313" key="17">
    <source>
        <dbReference type="EMBL" id="HHM02898.1"/>
    </source>
</evidence>
<evidence type="ECO:0000256" key="13">
    <source>
        <dbReference type="ARBA" id="ARBA00023264"/>
    </source>
</evidence>
<evidence type="ECO:0000256" key="11">
    <source>
        <dbReference type="ARBA" id="ARBA00023136"/>
    </source>
</evidence>
<feature type="transmembrane region" description="Helical" evidence="16">
    <location>
        <begin position="12"/>
        <end position="29"/>
    </location>
</feature>
<dbReference type="Gene3D" id="1.20.120.1760">
    <property type="match status" value="1"/>
</dbReference>
<keyword evidence="13" id="KW-1208">Phospholipid metabolism</keyword>
<evidence type="ECO:0000256" key="1">
    <source>
        <dbReference type="ARBA" id="ARBA00004141"/>
    </source>
</evidence>
<keyword evidence="8 16" id="KW-0812">Transmembrane</keyword>
<evidence type="ECO:0000256" key="15">
    <source>
        <dbReference type="RuleBase" id="RU003750"/>
    </source>
</evidence>
<dbReference type="PROSITE" id="PS00379">
    <property type="entry name" value="CDP_ALCOHOL_P_TRANSF"/>
    <property type="match status" value="1"/>
</dbReference>
<evidence type="ECO:0000256" key="16">
    <source>
        <dbReference type="SAM" id="Phobius"/>
    </source>
</evidence>
<dbReference type="GO" id="GO:0008444">
    <property type="term" value="F:CDP-diacylglycerol-glycerol-3-phosphate 3-phosphatidyltransferase activity"/>
    <property type="evidence" value="ECO:0007669"/>
    <property type="project" value="UniProtKB-EC"/>
</dbReference>
<dbReference type="PANTHER" id="PTHR14269:SF62">
    <property type="entry name" value="CDP-DIACYLGLYCEROL--GLYCEROL-3-PHOSPHATE 3-PHOSPHATIDYLTRANSFERASE 1, CHLOROPLASTIC"/>
    <property type="match status" value="1"/>
</dbReference>
<dbReference type="EMBL" id="DRLI01000297">
    <property type="protein sequence ID" value="HHM02898.1"/>
    <property type="molecule type" value="Genomic_DNA"/>
</dbReference>
<evidence type="ECO:0000256" key="4">
    <source>
        <dbReference type="ARBA" id="ARBA00013170"/>
    </source>
</evidence>
<organism evidence="17">
    <name type="scientific">Caldithrix abyssi</name>
    <dbReference type="NCBI Taxonomy" id="187145"/>
    <lineage>
        <taxon>Bacteria</taxon>
        <taxon>Pseudomonadati</taxon>
        <taxon>Calditrichota</taxon>
        <taxon>Calditrichia</taxon>
        <taxon>Calditrichales</taxon>
        <taxon>Calditrichaceae</taxon>
        <taxon>Caldithrix</taxon>
    </lineage>
</organism>
<comment type="similarity">
    <text evidence="3 15">Belongs to the CDP-alcohol phosphatidyltransferase class-I family.</text>
</comment>
<protein>
    <recommendedName>
        <fullName evidence="5">CDP-diacylglycerol--glycerol-3-phosphate 3-phosphatidyltransferase</fullName>
        <ecNumber evidence="4">2.7.8.5</ecNumber>
    </recommendedName>
</protein>
<comment type="caution">
    <text evidence="17">The sequence shown here is derived from an EMBL/GenBank/DDBJ whole genome shotgun (WGS) entry which is preliminary data.</text>
</comment>
<evidence type="ECO:0000256" key="10">
    <source>
        <dbReference type="ARBA" id="ARBA00023098"/>
    </source>
</evidence>
<evidence type="ECO:0000256" key="12">
    <source>
        <dbReference type="ARBA" id="ARBA00023209"/>
    </source>
</evidence>
<evidence type="ECO:0000256" key="3">
    <source>
        <dbReference type="ARBA" id="ARBA00010441"/>
    </source>
</evidence>
<dbReference type="GO" id="GO:0046474">
    <property type="term" value="P:glycerophospholipid biosynthetic process"/>
    <property type="evidence" value="ECO:0007669"/>
    <property type="project" value="TreeGrafter"/>
</dbReference>
<dbReference type="InterPro" id="IPR050324">
    <property type="entry name" value="CDP-alcohol_PTase-I"/>
</dbReference>
<dbReference type="EC" id="2.7.8.5" evidence="4"/>
<keyword evidence="12" id="KW-0594">Phospholipid biosynthesis</keyword>
<keyword evidence="11 16" id="KW-0472">Membrane</keyword>
<keyword evidence="6" id="KW-0444">Lipid biosynthesis</keyword>
<dbReference type="InterPro" id="IPR048254">
    <property type="entry name" value="CDP_ALCOHOL_P_TRANSF_CS"/>
</dbReference>
<feature type="transmembrane region" description="Helical" evidence="16">
    <location>
        <begin position="123"/>
        <end position="143"/>
    </location>
</feature>
<evidence type="ECO:0000256" key="6">
    <source>
        <dbReference type="ARBA" id="ARBA00022516"/>
    </source>
</evidence>
<feature type="transmembrane region" description="Helical" evidence="16">
    <location>
        <begin position="91"/>
        <end position="111"/>
    </location>
</feature>
<dbReference type="Proteomes" id="UP000885771">
    <property type="component" value="Unassembled WGS sequence"/>
</dbReference>
<dbReference type="PANTHER" id="PTHR14269">
    <property type="entry name" value="CDP-DIACYLGLYCEROL--GLYCEROL-3-PHOSPHATE 3-PHOSPHATIDYLTRANSFERASE-RELATED"/>
    <property type="match status" value="1"/>
</dbReference>
<dbReference type="PIRSF" id="PIRSF000847">
    <property type="entry name" value="Phos_ph_gly_syn"/>
    <property type="match status" value="1"/>
</dbReference>
<evidence type="ECO:0000256" key="8">
    <source>
        <dbReference type="ARBA" id="ARBA00022692"/>
    </source>
</evidence>
<name>A0A7V5RQI8_CALAY</name>
<keyword evidence="7 15" id="KW-0808">Transferase</keyword>
<feature type="transmembrane region" description="Helical" evidence="16">
    <location>
        <begin position="149"/>
        <end position="170"/>
    </location>
</feature>
<comment type="subcellular location">
    <subcellularLocation>
        <location evidence="1">Membrane</location>
        <topology evidence="1">Multi-pass membrane protein</topology>
    </subcellularLocation>
</comment>
<evidence type="ECO:0000256" key="2">
    <source>
        <dbReference type="ARBA" id="ARBA00005042"/>
    </source>
</evidence>
<keyword evidence="9 16" id="KW-1133">Transmembrane helix</keyword>
<dbReference type="GO" id="GO:0016020">
    <property type="term" value="C:membrane"/>
    <property type="evidence" value="ECO:0007669"/>
    <property type="project" value="UniProtKB-SubCell"/>
</dbReference>
<proteinExistence type="inferred from homology"/>
<sequence>MIKKENRTLSNLLSFIRIFFIIPAFFMIKEQRNDLVLWLATVAMFTDWLDGFLARRWNQISDLGKILDPLADKVSVGGMVIALYLYQGFPLWLTVVIVLRDILILLGAIFIYDKEKKITPSNLPGKVSVAVIAFAILLFLLGFRQWFDYFMYVVIVALVVSLVMYARVFIQLIREKNDAA</sequence>